<sequence>MTKGRELQAKKYVNGYLLTLDDDTLAELGYDRKKIEAEGANPFPY</sequence>
<name>A0ABT3H9E4_9HYPH</name>
<keyword evidence="2" id="KW-1185">Reference proteome</keyword>
<protein>
    <submittedName>
        <fullName evidence="1">Uncharacterized protein</fullName>
    </submittedName>
</protein>
<accession>A0ABT3H9E4</accession>
<reference evidence="2" key="1">
    <citation type="submission" date="2023-07" db="EMBL/GenBank/DDBJ databases">
        <title>Genome sequencing of Purple Non-Sulfur Bacteria from various extreme environments.</title>
        <authorList>
            <person name="Mayer M."/>
        </authorList>
    </citation>
    <scope>NUCLEOTIDE SEQUENCE [LARGE SCALE GENOMIC DNA]</scope>
    <source>
        <strain evidence="2">DSM 17935</strain>
    </source>
</reference>
<dbReference type="RefSeq" id="WP_264600670.1">
    <property type="nucleotide sequence ID" value="NZ_JAOQNS010000003.1"/>
</dbReference>
<dbReference type="Proteomes" id="UP001209755">
    <property type="component" value="Unassembled WGS sequence"/>
</dbReference>
<organism evidence="1 2">
    <name type="scientific">Rhodobium gokarnense</name>
    <dbReference type="NCBI Taxonomy" id="364296"/>
    <lineage>
        <taxon>Bacteria</taxon>
        <taxon>Pseudomonadati</taxon>
        <taxon>Pseudomonadota</taxon>
        <taxon>Alphaproteobacteria</taxon>
        <taxon>Hyphomicrobiales</taxon>
        <taxon>Rhodobiaceae</taxon>
        <taxon>Rhodobium</taxon>
    </lineage>
</organism>
<proteinExistence type="predicted"/>
<dbReference type="EMBL" id="JAOQNS010000003">
    <property type="protein sequence ID" value="MCW2307017.1"/>
    <property type="molecule type" value="Genomic_DNA"/>
</dbReference>
<evidence type="ECO:0000313" key="1">
    <source>
        <dbReference type="EMBL" id="MCW2307017.1"/>
    </source>
</evidence>
<evidence type="ECO:0000313" key="2">
    <source>
        <dbReference type="Proteomes" id="UP001209755"/>
    </source>
</evidence>
<comment type="caution">
    <text evidence="1">The sequence shown here is derived from an EMBL/GenBank/DDBJ whole genome shotgun (WGS) entry which is preliminary data.</text>
</comment>
<gene>
    <name evidence="1" type="ORF">M2319_001339</name>
</gene>